<name>A0ABY3U4V4_9MYCO</name>
<dbReference type="Proteomes" id="UP001055200">
    <property type="component" value="Chromosome"/>
</dbReference>
<dbReference type="RefSeq" id="WP_240172370.1">
    <property type="nucleotide sequence ID" value="NZ_CP092365.1"/>
</dbReference>
<feature type="region of interest" description="Disordered" evidence="7">
    <location>
        <begin position="308"/>
        <end position="329"/>
    </location>
</feature>
<organism evidence="11 12">
    <name type="scientific">Mycolicibacillus parakoreensis</name>
    <dbReference type="NCBI Taxonomy" id="1069221"/>
    <lineage>
        <taxon>Bacteria</taxon>
        <taxon>Bacillati</taxon>
        <taxon>Actinomycetota</taxon>
        <taxon>Actinomycetes</taxon>
        <taxon>Mycobacteriales</taxon>
        <taxon>Mycobacteriaceae</taxon>
        <taxon>Mycolicibacillus</taxon>
    </lineage>
</organism>
<keyword evidence="2" id="KW-0815">Transposition</keyword>
<feature type="domain" description="Probable transposase IS891/IS1136/IS1341" evidence="8">
    <location>
        <begin position="259"/>
        <end position="370"/>
    </location>
</feature>
<evidence type="ECO:0000259" key="9">
    <source>
        <dbReference type="Pfam" id="PF07282"/>
    </source>
</evidence>
<evidence type="ECO:0000313" key="12">
    <source>
        <dbReference type="Proteomes" id="UP001055200"/>
    </source>
</evidence>
<keyword evidence="3" id="KW-0479">Metal-binding</keyword>
<feature type="region of interest" description="Disordered" evidence="7">
    <location>
        <begin position="460"/>
        <end position="510"/>
    </location>
</feature>
<dbReference type="EMBL" id="CP092365">
    <property type="protein sequence ID" value="ULN54170.1"/>
    <property type="molecule type" value="Genomic_DNA"/>
</dbReference>
<evidence type="ECO:0000256" key="5">
    <source>
        <dbReference type="ARBA" id="ARBA00023125"/>
    </source>
</evidence>
<accession>A0ABY3U4V4</accession>
<dbReference type="Pfam" id="PF07282">
    <property type="entry name" value="Cas12f1-like_TNB"/>
    <property type="match status" value="1"/>
</dbReference>
<evidence type="ECO:0000256" key="3">
    <source>
        <dbReference type="ARBA" id="ARBA00022723"/>
    </source>
</evidence>
<evidence type="ECO:0000256" key="7">
    <source>
        <dbReference type="SAM" id="MobiDB-lite"/>
    </source>
</evidence>
<evidence type="ECO:0000259" key="8">
    <source>
        <dbReference type="Pfam" id="PF01385"/>
    </source>
</evidence>
<evidence type="ECO:0000259" key="10">
    <source>
        <dbReference type="Pfam" id="PF12323"/>
    </source>
</evidence>
<gene>
    <name evidence="11" type="ORF">MIU77_07885</name>
</gene>
<feature type="domain" description="Cas12f1-like TNB" evidence="9">
    <location>
        <begin position="394"/>
        <end position="455"/>
    </location>
</feature>
<evidence type="ECO:0000256" key="2">
    <source>
        <dbReference type="ARBA" id="ARBA00022578"/>
    </source>
</evidence>
<comment type="similarity">
    <text evidence="1">In the C-terminal section; belongs to the transposase 35 family.</text>
</comment>
<evidence type="ECO:0000256" key="4">
    <source>
        <dbReference type="ARBA" id="ARBA00022833"/>
    </source>
</evidence>
<keyword evidence="12" id="KW-1185">Reference proteome</keyword>
<proteinExistence type="inferred from homology"/>
<protein>
    <submittedName>
        <fullName evidence="11">Transposase</fullName>
    </submittedName>
</protein>
<feature type="compositionally biased region" description="Polar residues" evidence="7">
    <location>
        <begin position="495"/>
        <end position="510"/>
    </location>
</feature>
<feature type="compositionally biased region" description="Basic and acidic residues" evidence="7">
    <location>
        <begin position="481"/>
        <end position="492"/>
    </location>
</feature>
<keyword evidence="6" id="KW-0233">DNA recombination</keyword>
<dbReference type="Pfam" id="PF12323">
    <property type="entry name" value="HTH_OrfB_IS605"/>
    <property type="match status" value="1"/>
</dbReference>
<evidence type="ECO:0000313" key="11">
    <source>
        <dbReference type="EMBL" id="ULN54170.1"/>
    </source>
</evidence>
<feature type="compositionally biased region" description="Basic residues" evidence="7">
    <location>
        <begin position="308"/>
        <end position="320"/>
    </location>
</feature>
<dbReference type="InterPro" id="IPR001959">
    <property type="entry name" value="Transposase"/>
</dbReference>
<dbReference type="InterPro" id="IPR010095">
    <property type="entry name" value="Cas12f1-like_TNB"/>
</dbReference>
<sequence>MTADPDDGLWHPAPGRRCLSVPYVMLRVMARHTTFKFCLDPTVEQEAVLSRHAGAARFAFNQCLRIVKTALTDRRADPDTTVPWTGFDLIDTVNAWKRTEAAGRVFTVDTAGDIELYVTGLSWRTEVCQQVFEEAAVDLGKGLKAWSDSRTGKRRGKRVGFPRFKKKTTSVLSLRVRNKHAKGGRASIRVGDGDRPRSLTLPGIGQIAVHDDTRRLRRMLAQGRATILFATVTERAGRWWVSLNIEAADLHPAYQHPPRDAVDNGDWVGVDRGLSAFAVAATTSGAEIARIADAPKALAAGMSKQRRLAKSLSRKQKGSHNRRDAAARLGRHHRRVANVRRHFTHQVCNQLVKTHDRLVIENLHVAGMLGNHRLARAISDAGWAEFARQLHYNRQLHYKQSWCGGQVIEADRWYPSSQLCSVCGDRRTDLSLAERVFTCANGHRLDRDLNAAINLARWGQTHHDSHRSPDPQAGGRVTNARRQDGSDQHLRVGETSLNDAGTNVHTPPAA</sequence>
<evidence type="ECO:0000256" key="6">
    <source>
        <dbReference type="ARBA" id="ARBA00023172"/>
    </source>
</evidence>
<reference evidence="11" key="1">
    <citation type="submission" date="2022-08" db="EMBL/GenBank/DDBJ databases">
        <title>Complete genome sequence of 14 non-tuberculosis mycobacteria type-strains.</title>
        <authorList>
            <person name="Igarashi Y."/>
            <person name="Osugi A."/>
            <person name="Mitarai S."/>
        </authorList>
    </citation>
    <scope>NUCLEOTIDE SEQUENCE</scope>
    <source>
        <strain evidence="11">DSM 45575</strain>
    </source>
</reference>
<keyword evidence="5" id="KW-0238">DNA-binding</keyword>
<dbReference type="NCBIfam" id="NF040570">
    <property type="entry name" value="guided_TnpB"/>
    <property type="match status" value="1"/>
</dbReference>
<dbReference type="Pfam" id="PF01385">
    <property type="entry name" value="OrfB_IS605"/>
    <property type="match status" value="1"/>
</dbReference>
<feature type="domain" description="Transposase putative helix-turn-helix" evidence="10">
    <location>
        <begin position="29"/>
        <end position="70"/>
    </location>
</feature>
<dbReference type="InterPro" id="IPR021027">
    <property type="entry name" value="Transposase_put_HTH"/>
</dbReference>
<evidence type="ECO:0000256" key="1">
    <source>
        <dbReference type="ARBA" id="ARBA00008761"/>
    </source>
</evidence>
<keyword evidence="4" id="KW-0862">Zinc</keyword>